<evidence type="ECO:0000313" key="3">
    <source>
        <dbReference type="Proteomes" id="UP000030672"/>
    </source>
</evidence>
<feature type="compositionally biased region" description="Low complexity" evidence="1">
    <location>
        <begin position="223"/>
        <end position="241"/>
    </location>
</feature>
<feature type="compositionally biased region" description="Polar residues" evidence="1">
    <location>
        <begin position="260"/>
        <end position="285"/>
    </location>
</feature>
<feature type="compositionally biased region" description="Polar residues" evidence="1">
    <location>
        <begin position="28"/>
        <end position="43"/>
    </location>
</feature>
<name>A0A074WWC2_AURM1</name>
<feature type="compositionally biased region" description="Low complexity" evidence="1">
    <location>
        <begin position="419"/>
        <end position="430"/>
    </location>
</feature>
<feature type="compositionally biased region" description="Polar residues" evidence="1">
    <location>
        <begin position="242"/>
        <end position="251"/>
    </location>
</feature>
<feature type="compositionally biased region" description="Low complexity" evidence="1">
    <location>
        <begin position="175"/>
        <end position="216"/>
    </location>
</feature>
<protein>
    <submittedName>
        <fullName evidence="2">Uncharacterized protein</fullName>
    </submittedName>
</protein>
<reference evidence="2 3" key="1">
    <citation type="journal article" date="2014" name="BMC Genomics">
        <title>Genome sequencing of four Aureobasidium pullulans varieties: biotechnological potential, stress tolerance, and description of new species.</title>
        <authorList>
            <person name="Gostin Ar C."/>
            <person name="Ohm R.A."/>
            <person name="Kogej T."/>
            <person name="Sonjak S."/>
            <person name="Turk M."/>
            <person name="Zajc J."/>
            <person name="Zalar P."/>
            <person name="Grube M."/>
            <person name="Sun H."/>
            <person name="Han J."/>
            <person name="Sharma A."/>
            <person name="Chiniquy J."/>
            <person name="Ngan C.Y."/>
            <person name="Lipzen A."/>
            <person name="Barry K."/>
            <person name="Grigoriev I.V."/>
            <person name="Gunde-Cimerman N."/>
        </authorList>
    </citation>
    <scope>NUCLEOTIDE SEQUENCE [LARGE SCALE GENOMIC DNA]</scope>
    <source>
        <strain evidence="2 3">CBS 110374</strain>
    </source>
</reference>
<sequence length="455" mass="51316">MQSVRDYPMDTAYERHQPREERLRIPGQPQQRHQMRTKSQPNLRSMARRPLPGTCSQAESHNAYKTPRVVHPPLPTNTHRRKHEAMYLEEPPFERPFSPESDSEEHMILDYYLQASYHTPLSRVVSAEEPCNQNGAMAAFDFGLEQTPEQSYTHYQSQHSVERPRTAHGTKSALSPPRQRPSSPRRQSPSSPQKQMPSSQRQCPSSPQRQCPSSPQRQPPASPQRHVPSSPQRQTPSSPQRYTPSTPQRHSYTLFPKEQPQPSTPRISVISDNGSIISHQSYNSQHRPRTSSLASSERSRSDSCMSVRLQPAANLSPSSSPTSSPKRPQTSPRMRTTSASSTQQTSVSEQPPSRWSGETVDMVLESPRSGRNAVDRTRDSSSSTLVATSPAWPTGSFFEDDEDEKLPLRQKVAQKLRSSRSSNALRSASNPTSNAEQTHKKSPSWARRLVTWHRA</sequence>
<feature type="compositionally biased region" description="Polar residues" evidence="1">
    <location>
        <begin position="149"/>
        <end position="159"/>
    </location>
</feature>
<proteinExistence type="predicted"/>
<dbReference type="HOGENOM" id="CLU_663895_0_0_1"/>
<dbReference type="Proteomes" id="UP000030672">
    <property type="component" value="Unassembled WGS sequence"/>
</dbReference>
<dbReference type="EMBL" id="KL584825">
    <property type="protein sequence ID" value="KEQ66646.1"/>
    <property type="molecule type" value="Genomic_DNA"/>
</dbReference>
<feature type="compositionally biased region" description="Low complexity" evidence="1">
    <location>
        <begin position="316"/>
        <end position="353"/>
    </location>
</feature>
<dbReference type="GeneID" id="63919185"/>
<feature type="compositionally biased region" description="Basic and acidic residues" evidence="1">
    <location>
        <begin position="12"/>
        <end position="24"/>
    </location>
</feature>
<evidence type="ECO:0000256" key="1">
    <source>
        <dbReference type="SAM" id="MobiDB-lite"/>
    </source>
</evidence>
<dbReference type="AlphaFoldDB" id="A0A074WWC2"/>
<gene>
    <name evidence="2" type="ORF">M437DRAFT_72198</name>
</gene>
<accession>A0A074WWC2</accession>
<organism evidence="2 3">
    <name type="scientific">Aureobasidium melanogenum (strain CBS 110374)</name>
    <name type="common">Aureobasidium pullulans var. melanogenum</name>
    <dbReference type="NCBI Taxonomy" id="1043003"/>
    <lineage>
        <taxon>Eukaryota</taxon>
        <taxon>Fungi</taxon>
        <taxon>Dikarya</taxon>
        <taxon>Ascomycota</taxon>
        <taxon>Pezizomycotina</taxon>
        <taxon>Dothideomycetes</taxon>
        <taxon>Dothideomycetidae</taxon>
        <taxon>Dothideales</taxon>
        <taxon>Saccotheciaceae</taxon>
        <taxon>Aureobasidium</taxon>
    </lineage>
</organism>
<feature type="region of interest" description="Disordered" evidence="1">
    <location>
        <begin position="149"/>
        <end position="448"/>
    </location>
</feature>
<feature type="region of interest" description="Disordered" evidence="1">
    <location>
        <begin position="1"/>
        <end position="81"/>
    </location>
</feature>
<feature type="compositionally biased region" description="Low complexity" evidence="1">
    <location>
        <begin position="290"/>
        <end position="306"/>
    </location>
</feature>
<keyword evidence="3" id="KW-1185">Reference proteome</keyword>
<evidence type="ECO:0000313" key="2">
    <source>
        <dbReference type="EMBL" id="KEQ66646.1"/>
    </source>
</evidence>
<dbReference type="RefSeq" id="XP_040883669.1">
    <property type="nucleotide sequence ID" value="XM_041025812.1"/>
</dbReference>